<comment type="similarity">
    <text evidence="1">Belongs to the neocarzinostatin family.</text>
</comment>
<evidence type="ECO:0000256" key="4">
    <source>
        <dbReference type="ARBA" id="ARBA00023125"/>
    </source>
</evidence>
<keyword evidence="8" id="KW-0732">Signal</keyword>
<dbReference type="SMART" id="SM00409">
    <property type="entry name" value="IG"/>
    <property type="match status" value="1"/>
</dbReference>
<evidence type="ECO:0000313" key="10">
    <source>
        <dbReference type="EMBL" id="TCC30927.1"/>
    </source>
</evidence>
<keyword evidence="2" id="KW-0929">Antimicrobial</keyword>
<keyword evidence="4" id="KW-0238">DNA-binding</keyword>
<keyword evidence="5" id="KW-1015">Disulfide bond</keyword>
<keyword evidence="3" id="KW-0044">Antibiotic</keyword>
<keyword evidence="7" id="KW-0472">Membrane</keyword>
<proteinExistence type="inferred from homology"/>
<dbReference type="InterPro" id="IPR007331">
    <property type="entry name" value="Htaa"/>
</dbReference>
<dbReference type="InterPro" id="IPR002186">
    <property type="entry name" value="Neocarzinostatin_fam"/>
</dbReference>
<name>A0A4R0IEK1_9ACTN</name>
<comment type="caution">
    <text evidence="10">The sequence shown here is derived from an EMBL/GenBank/DDBJ whole genome shotgun (WGS) entry which is preliminary data.</text>
</comment>
<dbReference type="InterPro" id="IPR036179">
    <property type="entry name" value="Ig-like_dom_sf"/>
</dbReference>
<reference evidence="10 11" key="1">
    <citation type="submission" date="2019-02" db="EMBL/GenBank/DDBJ databases">
        <title>Kribbella capetownensis sp. nov. and Kribbella speibonae sp. nov., isolated from soil.</title>
        <authorList>
            <person name="Curtis S.M."/>
            <person name="Norton I."/>
            <person name="Everest G.J."/>
            <person name="Meyers P.R."/>
        </authorList>
    </citation>
    <scope>NUCLEOTIDE SEQUENCE [LARGE SCALE GENOMIC DNA]</scope>
    <source>
        <strain evidence="10 11">YM55</strain>
    </source>
</reference>
<keyword evidence="7" id="KW-0812">Transmembrane</keyword>
<accession>A0A4R0IEK1</accession>
<feature type="region of interest" description="Disordered" evidence="6">
    <location>
        <begin position="986"/>
        <end position="1032"/>
    </location>
</feature>
<evidence type="ECO:0000256" key="8">
    <source>
        <dbReference type="SAM" id="SignalP"/>
    </source>
</evidence>
<dbReference type="PROSITE" id="PS50835">
    <property type="entry name" value="IG_LIKE"/>
    <property type="match status" value="1"/>
</dbReference>
<feature type="region of interest" description="Disordered" evidence="6">
    <location>
        <begin position="656"/>
        <end position="676"/>
    </location>
</feature>
<feature type="compositionally biased region" description="Pro residues" evidence="6">
    <location>
        <begin position="992"/>
        <end position="1002"/>
    </location>
</feature>
<evidence type="ECO:0000256" key="2">
    <source>
        <dbReference type="ARBA" id="ARBA00022529"/>
    </source>
</evidence>
<dbReference type="InterPro" id="IPR013783">
    <property type="entry name" value="Ig-like_fold"/>
</dbReference>
<keyword evidence="7" id="KW-1133">Transmembrane helix</keyword>
<dbReference type="InterPro" id="IPR007110">
    <property type="entry name" value="Ig-like_dom"/>
</dbReference>
<dbReference type="Gene3D" id="2.60.40.10">
    <property type="entry name" value="Immunoglobulins"/>
    <property type="match status" value="1"/>
</dbReference>
<feature type="chain" id="PRO_5020558041" description="Ig-like domain-containing protein" evidence="8">
    <location>
        <begin position="26"/>
        <end position="1069"/>
    </location>
</feature>
<dbReference type="Proteomes" id="UP000294225">
    <property type="component" value="Unassembled WGS sequence"/>
</dbReference>
<dbReference type="AlphaFoldDB" id="A0A4R0IEK1"/>
<evidence type="ECO:0000256" key="3">
    <source>
        <dbReference type="ARBA" id="ARBA00023022"/>
    </source>
</evidence>
<evidence type="ECO:0000256" key="6">
    <source>
        <dbReference type="SAM" id="MobiDB-lite"/>
    </source>
</evidence>
<dbReference type="InterPro" id="IPR003599">
    <property type="entry name" value="Ig_sub"/>
</dbReference>
<evidence type="ECO:0000256" key="5">
    <source>
        <dbReference type="ARBA" id="ARBA00023157"/>
    </source>
</evidence>
<dbReference type="InterPro" id="IPR027273">
    <property type="entry name" value="Neocarzinostatin-like"/>
</dbReference>
<dbReference type="Pfam" id="PF04213">
    <property type="entry name" value="HtaA"/>
    <property type="match status" value="1"/>
</dbReference>
<feature type="compositionally biased region" description="Low complexity" evidence="6">
    <location>
        <begin position="1003"/>
        <end position="1020"/>
    </location>
</feature>
<feature type="domain" description="Ig-like" evidence="9">
    <location>
        <begin position="634"/>
        <end position="723"/>
    </location>
</feature>
<gene>
    <name evidence="10" type="ORF">E0H92_38165</name>
</gene>
<organism evidence="10 11">
    <name type="scientific">Kribbella speibonae</name>
    <dbReference type="NCBI Taxonomy" id="1572660"/>
    <lineage>
        <taxon>Bacteria</taxon>
        <taxon>Bacillati</taxon>
        <taxon>Actinomycetota</taxon>
        <taxon>Actinomycetes</taxon>
        <taxon>Propionibacteriales</taxon>
        <taxon>Kribbellaceae</taxon>
        <taxon>Kribbella</taxon>
    </lineage>
</organism>
<feature type="signal peptide" evidence="8">
    <location>
        <begin position="1"/>
        <end position="25"/>
    </location>
</feature>
<dbReference type="InterPro" id="IPR013098">
    <property type="entry name" value="Ig_I-set"/>
</dbReference>
<dbReference type="Gene3D" id="2.60.40.230">
    <property type="entry name" value="Neocarzinostatin-like"/>
    <property type="match status" value="1"/>
</dbReference>
<dbReference type="GO" id="GO:0003677">
    <property type="term" value="F:DNA binding"/>
    <property type="evidence" value="ECO:0007669"/>
    <property type="project" value="UniProtKB-KW"/>
</dbReference>
<dbReference type="GO" id="GO:0042742">
    <property type="term" value="P:defense response to bacterium"/>
    <property type="evidence" value="ECO:0007669"/>
    <property type="project" value="UniProtKB-KW"/>
</dbReference>
<feature type="transmembrane region" description="Helical" evidence="7">
    <location>
        <begin position="1043"/>
        <end position="1063"/>
    </location>
</feature>
<dbReference type="Pfam" id="PF00960">
    <property type="entry name" value="Neocarzinostat"/>
    <property type="match status" value="1"/>
</dbReference>
<evidence type="ECO:0000256" key="1">
    <source>
        <dbReference type="ARBA" id="ARBA00010648"/>
    </source>
</evidence>
<evidence type="ECO:0000313" key="11">
    <source>
        <dbReference type="Proteomes" id="UP000294225"/>
    </source>
</evidence>
<dbReference type="EMBL" id="SJKC01000007">
    <property type="protein sequence ID" value="TCC30927.1"/>
    <property type="molecule type" value="Genomic_DNA"/>
</dbReference>
<dbReference type="SUPFAM" id="SSF48726">
    <property type="entry name" value="Immunoglobulin"/>
    <property type="match status" value="1"/>
</dbReference>
<evidence type="ECO:0000259" key="9">
    <source>
        <dbReference type="PROSITE" id="PS50835"/>
    </source>
</evidence>
<protein>
    <recommendedName>
        <fullName evidence="9">Ig-like domain-containing protein</fullName>
    </recommendedName>
</protein>
<dbReference type="RefSeq" id="WP_131499719.1">
    <property type="nucleotide sequence ID" value="NZ_SJKC01000007.1"/>
</dbReference>
<dbReference type="GO" id="GO:0005975">
    <property type="term" value="P:carbohydrate metabolic process"/>
    <property type="evidence" value="ECO:0007669"/>
    <property type="project" value="UniProtKB-ARBA"/>
</dbReference>
<sequence length="1069" mass="109213">MIRRLGILIASVVTLAASGVVPASADETPLPTTTTPKIEVSKTTGVVAGEELVVKGSGFDPAANVSTRVPVTPGQPAGVYVVFGSFADVWQPSTGADASTRTLIDTKWAVPQPSYDQVQTDYPLQKPKMVLLNPDGTFEVKVKTKVVAENPRNYGVYTYPGGGAVNPAHELGVKVTFQGDENNDQPPPEGMLDWGLKASFRSYIEGNIAHGSITMLTPAIRNTNGTFRFAEGAGTATQVGFAGGVYFKGHETQPGNPLLEVTVRDIRVALNGSTGKLIADVVSKALDTGQLTTYDDLELADVDFATHPVVVENGVAHVVGAPAKLTEAGVPAFAGFYSAGTALDPISFSVKLTSPPTWQPKLEVLGPDGQPLSVVPAAGVTATVRGTGFDPAANLSTRPPVTPGQPAGVYVVFGSFDETWRPSDGAPAGARRVLDQKWALPDASRPSQDPAYVTLTPEGAFETTLTVKPADGASGTYGVATYAAGGAAPNAAQELLTPVVFGTADTPTLTVEPRTDLTDGQSVTVKGSGYAPNRALYVAQTPQGASGTSNPSPFSGAQRVVTSATGTFETSVVTSVTFTNEGADVDCKAAACYIASFSSPLAADNEPVDLRDDRSQDAFQAITFKAAGPQPVLPAVTKEPAAASVVAGGNVEFTAEATGTPEPSVQWERSTDEGKTWTPVASESAVTRTLRLAAVQATDNGSRFRAVFSNTAGSATSNPATLTVSAADPKVSVEPATVKQGGELVVSGTGFPIGQKVTATVDGAAPPGAATYSFSNTHGQTVTVSAADGKSLSVAGGKLVIVDGAEIAVKVSGLTNSKENTAAAPSGFYVLTAVDNGPGQQASPAIGGVDMSGETGQSQWITNYPYAGSENIVVPIGNDLVARTTVKVASKDDLTDCSTASNGCVLYLRADHRATANRAFDVRVPLEFKAAGTLAAGSPALGEQVADASGKVRFTWTVPSDFAVGKHVVTMAGPEGVTASASFSVAAAGSPTPTPTPTPTVTPTPTQSTSTTPTSDPSTSNASDSEAQTRATGALASTGGAALWLPIGGAVLLLAGLLITLATRRKKKA</sequence>
<dbReference type="Pfam" id="PF07679">
    <property type="entry name" value="I-set"/>
    <property type="match status" value="1"/>
</dbReference>
<evidence type="ECO:0000256" key="7">
    <source>
        <dbReference type="SAM" id="Phobius"/>
    </source>
</evidence>
<dbReference type="SUPFAM" id="SSF49319">
    <property type="entry name" value="Actinoxanthin-like"/>
    <property type="match status" value="1"/>
</dbReference>